<accession>A0AAV4N0Z1</accession>
<sequence>MGKRNTTQTMKYLASCATIFPPRVTVKCRSGFRGVRVVYLSHTSAPAQQVKRGVTSGVAPAAKQARSLFPAQLTICASLLREQNKSIAFFEFVVCRP</sequence>
<dbReference type="EMBL" id="BPLR01020410">
    <property type="protein sequence ID" value="GIX78430.1"/>
    <property type="molecule type" value="Genomic_DNA"/>
</dbReference>
<comment type="caution">
    <text evidence="1">The sequence shown here is derived from an EMBL/GenBank/DDBJ whole genome shotgun (WGS) entry which is preliminary data.</text>
</comment>
<proteinExistence type="predicted"/>
<gene>
    <name evidence="1" type="ORF">CEXT_452071</name>
</gene>
<evidence type="ECO:0000313" key="1">
    <source>
        <dbReference type="EMBL" id="GIX78430.1"/>
    </source>
</evidence>
<evidence type="ECO:0000313" key="2">
    <source>
        <dbReference type="Proteomes" id="UP001054945"/>
    </source>
</evidence>
<keyword evidence="2" id="KW-1185">Reference proteome</keyword>
<name>A0AAV4N0Z1_CAEEX</name>
<dbReference type="AlphaFoldDB" id="A0AAV4N0Z1"/>
<protein>
    <submittedName>
        <fullName evidence="1">Uncharacterized protein</fullName>
    </submittedName>
</protein>
<organism evidence="1 2">
    <name type="scientific">Caerostris extrusa</name>
    <name type="common">Bark spider</name>
    <name type="synonym">Caerostris bankana</name>
    <dbReference type="NCBI Taxonomy" id="172846"/>
    <lineage>
        <taxon>Eukaryota</taxon>
        <taxon>Metazoa</taxon>
        <taxon>Ecdysozoa</taxon>
        <taxon>Arthropoda</taxon>
        <taxon>Chelicerata</taxon>
        <taxon>Arachnida</taxon>
        <taxon>Araneae</taxon>
        <taxon>Araneomorphae</taxon>
        <taxon>Entelegynae</taxon>
        <taxon>Araneoidea</taxon>
        <taxon>Araneidae</taxon>
        <taxon>Caerostris</taxon>
    </lineage>
</organism>
<dbReference type="Proteomes" id="UP001054945">
    <property type="component" value="Unassembled WGS sequence"/>
</dbReference>
<reference evidence="1 2" key="1">
    <citation type="submission" date="2021-06" db="EMBL/GenBank/DDBJ databases">
        <title>Caerostris extrusa draft genome.</title>
        <authorList>
            <person name="Kono N."/>
            <person name="Arakawa K."/>
        </authorList>
    </citation>
    <scope>NUCLEOTIDE SEQUENCE [LARGE SCALE GENOMIC DNA]</scope>
</reference>